<proteinExistence type="predicted"/>
<dbReference type="InterPro" id="IPR016024">
    <property type="entry name" value="ARM-type_fold"/>
</dbReference>
<dbReference type="KEGG" id="tva:5466786"/>
<gene>
    <name evidence="1" type="ORF">TVAG_166100</name>
</gene>
<organism evidence="1 2">
    <name type="scientific">Trichomonas vaginalis (strain ATCC PRA-98 / G3)</name>
    <dbReference type="NCBI Taxonomy" id="412133"/>
    <lineage>
        <taxon>Eukaryota</taxon>
        <taxon>Metamonada</taxon>
        <taxon>Parabasalia</taxon>
        <taxon>Trichomonadida</taxon>
        <taxon>Trichomonadidae</taxon>
        <taxon>Trichomonas</taxon>
    </lineage>
</organism>
<dbReference type="InParanoid" id="A2DE17"/>
<keyword evidence="2" id="KW-1185">Reference proteome</keyword>
<sequence length="476" mass="54694">MSEVNLQILQDYSDEEAFLQELQNAQDFLQPNQAKPFFKIVLQHFEEMVPLEIGQKILSTLAHVLCVKKNMSYFAAGDFALLLPFRQKNLTNDVLDVLYTVITRCPEAVTEDLANLFAKLIIRNPKKTLVLISVYTQFFDELENPYPLIDMLFNGEQYFLKEATALDYLNLLMYLTREFPSFRDGRSNEVYQIALKGLKSENEEVVEISFNCLATVAAYLEDIKIPTKEIRQYISNKAVRMSVLNYLAVCPPFEESNPKFIKSILKIAQDEVLATLVLMKLCSQSVEVGSILTEDSRWMNADLPTPEDTFRLFLVVFGHKELRNKLSRTPEFVPFLQSLVDLHNVPMLNAICTILRRVKVTRDLIKRMSDARLISSYLETSDEIGTVEARYESILFCDTMSKIAYTKEFVPMCEALVETVENEDENFGYAVALATDFCEHERCLNKLKKCGMVNVLKNSQYASKKRVKELIQLLTQ</sequence>
<protein>
    <submittedName>
        <fullName evidence="1">Uncharacterized protein</fullName>
    </submittedName>
</protein>
<name>A2DE17_TRIV3</name>
<reference evidence="1" key="1">
    <citation type="submission" date="2006-10" db="EMBL/GenBank/DDBJ databases">
        <authorList>
            <person name="Amadeo P."/>
            <person name="Zhao Q."/>
            <person name="Wortman J."/>
            <person name="Fraser-Liggett C."/>
            <person name="Carlton J."/>
        </authorList>
    </citation>
    <scope>NUCLEOTIDE SEQUENCE</scope>
    <source>
        <strain evidence="1">G3</strain>
    </source>
</reference>
<dbReference type="Proteomes" id="UP000001542">
    <property type="component" value="Unassembled WGS sequence"/>
</dbReference>
<evidence type="ECO:0000313" key="2">
    <source>
        <dbReference type="Proteomes" id="UP000001542"/>
    </source>
</evidence>
<reference evidence="1" key="2">
    <citation type="journal article" date="2007" name="Science">
        <title>Draft genome sequence of the sexually transmitted pathogen Trichomonas vaginalis.</title>
        <authorList>
            <person name="Carlton J.M."/>
            <person name="Hirt R.P."/>
            <person name="Silva J.C."/>
            <person name="Delcher A.L."/>
            <person name="Schatz M."/>
            <person name="Zhao Q."/>
            <person name="Wortman J.R."/>
            <person name="Bidwell S.L."/>
            <person name="Alsmark U.C.M."/>
            <person name="Besteiro S."/>
            <person name="Sicheritz-Ponten T."/>
            <person name="Noel C.J."/>
            <person name="Dacks J.B."/>
            <person name="Foster P.G."/>
            <person name="Simillion C."/>
            <person name="Van de Peer Y."/>
            <person name="Miranda-Saavedra D."/>
            <person name="Barton G.J."/>
            <person name="Westrop G.D."/>
            <person name="Mueller S."/>
            <person name="Dessi D."/>
            <person name="Fiori P.L."/>
            <person name="Ren Q."/>
            <person name="Paulsen I."/>
            <person name="Zhang H."/>
            <person name="Bastida-Corcuera F.D."/>
            <person name="Simoes-Barbosa A."/>
            <person name="Brown M.T."/>
            <person name="Hayes R.D."/>
            <person name="Mukherjee M."/>
            <person name="Okumura C.Y."/>
            <person name="Schneider R."/>
            <person name="Smith A.J."/>
            <person name="Vanacova S."/>
            <person name="Villalvazo M."/>
            <person name="Haas B.J."/>
            <person name="Pertea M."/>
            <person name="Feldblyum T.V."/>
            <person name="Utterback T.R."/>
            <person name="Shu C.L."/>
            <person name="Osoegawa K."/>
            <person name="de Jong P.J."/>
            <person name="Hrdy I."/>
            <person name="Horvathova L."/>
            <person name="Zubacova Z."/>
            <person name="Dolezal P."/>
            <person name="Malik S.B."/>
            <person name="Logsdon J.M. Jr."/>
            <person name="Henze K."/>
            <person name="Gupta A."/>
            <person name="Wang C.C."/>
            <person name="Dunne R.L."/>
            <person name="Upcroft J.A."/>
            <person name="Upcroft P."/>
            <person name="White O."/>
            <person name="Salzberg S.L."/>
            <person name="Tang P."/>
            <person name="Chiu C.-H."/>
            <person name="Lee Y.-S."/>
            <person name="Embley T.M."/>
            <person name="Coombs G.H."/>
            <person name="Mottram J.C."/>
            <person name="Tachezy J."/>
            <person name="Fraser-Liggett C.M."/>
            <person name="Johnson P.J."/>
        </authorList>
    </citation>
    <scope>NUCLEOTIDE SEQUENCE [LARGE SCALE GENOMIC DNA]</scope>
    <source>
        <strain evidence="1">G3</strain>
    </source>
</reference>
<dbReference type="EMBL" id="DS113191">
    <property type="protein sequence ID" value="EAY21235.1"/>
    <property type="molecule type" value="Genomic_DNA"/>
</dbReference>
<dbReference type="VEuPathDB" id="TrichDB:TVAG_166100"/>
<dbReference type="VEuPathDB" id="TrichDB:TVAGG3_0174000"/>
<dbReference type="RefSeq" id="XP_001582221.1">
    <property type="nucleotide sequence ID" value="XM_001582171.1"/>
</dbReference>
<dbReference type="AlphaFoldDB" id="A2DE17"/>
<accession>A2DE17</accession>
<dbReference type="SUPFAM" id="SSF48371">
    <property type="entry name" value="ARM repeat"/>
    <property type="match status" value="1"/>
</dbReference>
<dbReference type="SMR" id="A2DE17"/>
<evidence type="ECO:0000313" key="1">
    <source>
        <dbReference type="EMBL" id="EAY21235.1"/>
    </source>
</evidence>